<organism evidence="1 2">
    <name type="scientific">Gallibacterium anatis</name>
    <dbReference type="NCBI Taxonomy" id="750"/>
    <lineage>
        <taxon>Bacteria</taxon>
        <taxon>Pseudomonadati</taxon>
        <taxon>Pseudomonadota</taxon>
        <taxon>Gammaproteobacteria</taxon>
        <taxon>Pasteurellales</taxon>
        <taxon>Pasteurellaceae</taxon>
        <taxon>Gallibacterium</taxon>
    </lineage>
</organism>
<evidence type="ECO:0000313" key="2">
    <source>
        <dbReference type="Proteomes" id="UP001226750"/>
    </source>
</evidence>
<keyword evidence="2" id="KW-1185">Reference proteome</keyword>
<dbReference type="RefSeq" id="WP_285092622.1">
    <property type="nucleotide sequence ID" value="NZ_CP126975.1"/>
</dbReference>
<proteinExistence type="predicted"/>
<name>A0AAX3XFA8_9PAST</name>
<sequence>MKYDDKSNFKMRAKINELYDYLDQCDDELKINEKQFINLKILKIVERYLKHTKNEDIINIYNKSKYYWKTLDNQINLDELKESAWELNNKLFGITYNNIDAIILRFLLGTVDNNSNKDYFDQSFDFDDYLLDLAEQLGY</sequence>
<dbReference type="Proteomes" id="UP001226750">
    <property type="component" value="Chromosome"/>
</dbReference>
<dbReference type="EMBL" id="CP126975">
    <property type="protein sequence ID" value="WIM80702.1"/>
    <property type="molecule type" value="Genomic_DNA"/>
</dbReference>
<accession>A0AAX3XFA8</accession>
<dbReference type="AlphaFoldDB" id="A0AAX3XFA8"/>
<reference evidence="1 2" key="1">
    <citation type="submission" date="2023-06" db="EMBL/GenBank/DDBJ databases">
        <title>Complete Genome Sequence of Gallibacterium anatis Strain BJF12, Isolated from a chicken with diarrhea.</title>
        <authorList>
            <person name="Guo F."/>
            <person name="Bu W."/>
            <person name="Xu F."/>
            <person name="Wen T."/>
        </authorList>
    </citation>
    <scope>NUCLEOTIDE SEQUENCE [LARGE SCALE GENOMIC DNA]</scope>
    <source>
        <strain evidence="1 2">BJF12</strain>
    </source>
</reference>
<evidence type="ECO:0000313" key="1">
    <source>
        <dbReference type="EMBL" id="WIM80702.1"/>
    </source>
</evidence>
<protein>
    <submittedName>
        <fullName evidence="1">Uncharacterized protein</fullName>
    </submittedName>
</protein>
<gene>
    <name evidence="1" type="ORF">QP018_05590</name>
</gene>